<dbReference type="Proteomes" id="UP000887563">
    <property type="component" value="Unplaced"/>
</dbReference>
<proteinExistence type="predicted"/>
<evidence type="ECO:0000313" key="1">
    <source>
        <dbReference type="Proteomes" id="UP000887563"/>
    </source>
</evidence>
<evidence type="ECO:0000313" key="2">
    <source>
        <dbReference type="WBParaSite" id="Minc3s00669g15884"/>
    </source>
</evidence>
<keyword evidence="1" id="KW-1185">Reference proteome</keyword>
<name>A0A914LTJ3_MELIC</name>
<accession>A0A914LTJ3</accession>
<dbReference type="AlphaFoldDB" id="A0A914LTJ3"/>
<reference evidence="2" key="1">
    <citation type="submission" date="2022-11" db="UniProtKB">
        <authorList>
            <consortium name="WormBaseParasite"/>
        </authorList>
    </citation>
    <scope>IDENTIFICATION</scope>
</reference>
<organism evidence="1 2">
    <name type="scientific">Meloidogyne incognita</name>
    <name type="common">Southern root-knot nematode worm</name>
    <name type="synonym">Oxyuris incognita</name>
    <dbReference type="NCBI Taxonomy" id="6306"/>
    <lineage>
        <taxon>Eukaryota</taxon>
        <taxon>Metazoa</taxon>
        <taxon>Ecdysozoa</taxon>
        <taxon>Nematoda</taxon>
        <taxon>Chromadorea</taxon>
        <taxon>Rhabditida</taxon>
        <taxon>Tylenchina</taxon>
        <taxon>Tylenchomorpha</taxon>
        <taxon>Tylenchoidea</taxon>
        <taxon>Meloidogynidae</taxon>
        <taxon>Meloidogyninae</taxon>
        <taxon>Meloidogyne</taxon>
        <taxon>Meloidogyne incognita group</taxon>
    </lineage>
</organism>
<protein>
    <submittedName>
        <fullName evidence="2">Candidate secreted effector</fullName>
    </submittedName>
</protein>
<sequence length="65" mass="7578">MLIHNIFIFNYYGGHTHEQPQQAAHPGHVSTDRGGHVTGIGKFCIKFFIWYYGIITVYFRRCCDN</sequence>
<dbReference type="WBParaSite" id="Minc3s00669g15884">
    <property type="protein sequence ID" value="Minc3s00669g15884"/>
    <property type="gene ID" value="Minc3s00669g15884"/>
</dbReference>